<evidence type="ECO:0000259" key="1">
    <source>
        <dbReference type="Pfam" id="PF13472"/>
    </source>
</evidence>
<dbReference type="PANTHER" id="PTHR30383:SF5">
    <property type="entry name" value="SGNH HYDROLASE-TYPE ESTERASE DOMAIN-CONTAINING PROTEIN"/>
    <property type="match status" value="1"/>
</dbReference>
<dbReference type="AlphaFoldDB" id="A0A015IZ64"/>
<sequence length="202" mass="23221">MTTSILLLGDSLTEGYSGYGTVYHPYGIQFRKRFEEAGTEVEVTIEGQSGARVVSNYENRLRRAISKQTDKGKKFDYVVILGGTNDVCNMFDSNKIFSKLKELYDICENHGAIVFALTIMEMEFTYIDEPEKRRKEVNELIRNYSAENDKIILCDLSKELPINSIPKDQKELYWDDGVHLTVEGYDHMGDIIFEALYSQIKK</sequence>
<evidence type="ECO:0000313" key="2">
    <source>
        <dbReference type="EMBL" id="EXX62567.1"/>
    </source>
</evidence>
<dbReference type="HOGENOM" id="CLU_065222_0_0_1"/>
<dbReference type="InterPro" id="IPR036514">
    <property type="entry name" value="SGNH_hydro_sf"/>
</dbReference>
<reference evidence="2 3" key="1">
    <citation type="submission" date="2014-02" db="EMBL/GenBank/DDBJ databases">
        <title>Single nucleus genome sequencing reveals high similarity among nuclei of an endomycorrhizal fungus.</title>
        <authorList>
            <person name="Lin K."/>
            <person name="Geurts R."/>
            <person name="Zhang Z."/>
            <person name="Limpens E."/>
            <person name="Saunders D.G."/>
            <person name="Mu D."/>
            <person name="Pang E."/>
            <person name="Cao H."/>
            <person name="Cha H."/>
            <person name="Lin T."/>
            <person name="Zhou Q."/>
            <person name="Shang Y."/>
            <person name="Li Y."/>
            <person name="Ivanov S."/>
            <person name="Sharma T."/>
            <person name="Velzen R.V."/>
            <person name="Ruijter N.D."/>
            <person name="Aanen D.K."/>
            <person name="Win J."/>
            <person name="Kamoun S."/>
            <person name="Bisseling T."/>
            <person name="Huang S."/>
        </authorList>
    </citation>
    <scope>NUCLEOTIDE SEQUENCE [LARGE SCALE GENOMIC DNA]</scope>
    <source>
        <strain evidence="3">DAOM197198w</strain>
    </source>
</reference>
<keyword evidence="3" id="KW-1185">Reference proteome</keyword>
<dbReference type="CDD" id="cd00229">
    <property type="entry name" value="SGNH_hydrolase"/>
    <property type="match status" value="1"/>
</dbReference>
<comment type="caution">
    <text evidence="2">The sequence shown here is derived from an EMBL/GenBank/DDBJ whole genome shotgun (WGS) entry which is preliminary data.</text>
</comment>
<dbReference type="OMA" id="MGNHIAD"/>
<dbReference type="Gene3D" id="3.40.50.1110">
    <property type="entry name" value="SGNH hydrolase"/>
    <property type="match status" value="1"/>
</dbReference>
<gene>
    <name evidence="2" type="ORF">RirG_160550</name>
</gene>
<dbReference type="SMR" id="A0A015IZ64"/>
<dbReference type="EMBL" id="JEMT01024690">
    <property type="protein sequence ID" value="EXX62567.1"/>
    <property type="molecule type" value="Genomic_DNA"/>
</dbReference>
<dbReference type="InterPro" id="IPR013830">
    <property type="entry name" value="SGNH_hydro"/>
</dbReference>
<dbReference type="GO" id="GO:0004622">
    <property type="term" value="F:phosphatidylcholine lysophospholipase activity"/>
    <property type="evidence" value="ECO:0007669"/>
    <property type="project" value="TreeGrafter"/>
</dbReference>
<dbReference type="OrthoDB" id="408760at2759"/>
<feature type="domain" description="SGNH hydrolase-type esterase" evidence="1">
    <location>
        <begin position="7"/>
        <end position="186"/>
    </location>
</feature>
<evidence type="ECO:0000313" key="3">
    <source>
        <dbReference type="Proteomes" id="UP000022910"/>
    </source>
</evidence>
<dbReference type="PANTHER" id="PTHR30383">
    <property type="entry name" value="THIOESTERASE 1/PROTEASE 1/LYSOPHOSPHOLIPASE L1"/>
    <property type="match status" value="1"/>
</dbReference>
<dbReference type="Pfam" id="PF13472">
    <property type="entry name" value="Lipase_GDSL_2"/>
    <property type="match status" value="1"/>
</dbReference>
<protein>
    <recommendedName>
        <fullName evidence="1">SGNH hydrolase-type esterase domain-containing protein</fullName>
    </recommendedName>
</protein>
<dbReference type="Proteomes" id="UP000022910">
    <property type="component" value="Unassembled WGS sequence"/>
</dbReference>
<dbReference type="InterPro" id="IPR051532">
    <property type="entry name" value="Ester_Hydrolysis_Enzymes"/>
</dbReference>
<organism evidence="2 3">
    <name type="scientific">Rhizophagus irregularis (strain DAOM 197198w)</name>
    <name type="common">Glomus intraradices</name>
    <dbReference type="NCBI Taxonomy" id="1432141"/>
    <lineage>
        <taxon>Eukaryota</taxon>
        <taxon>Fungi</taxon>
        <taxon>Fungi incertae sedis</taxon>
        <taxon>Mucoromycota</taxon>
        <taxon>Glomeromycotina</taxon>
        <taxon>Glomeromycetes</taxon>
        <taxon>Glomerales</taxon>
        <taxon>Glomeraceae</taxon>
        <taxon>Rhizophagus</taxon>
    </lineage>
</organism>
<accession>A0A015IZ64</accession>
<proteinExistence type="predicted"/>
<dbReference type="SUPFAM" id="SSF52266">
    <property type="entry name" value="SGNH hydrolase"/>
    <property type="match status" value="1"/>
</dbReference>
<name>A0A015IZ64_RHIIW</name>